<proteinExistence type="predicted"/>
<gene>
    <name evidence="1" type="ORF">QJS10_CPA07g01246</name>
</gene>
<dbReference type="AlphaFoldDB" id="A0AAV9EGH2"/>
<name>A0AAV9EGH2_ACOCL</name>
<dbReference type="Proteomes" id="UP001180020">
    <property type="component" value="Unassembled WGS sequence"/>
</dbReference>
<organism evidence="1 2">
    <name type="scientific">Acorus calamus</name>
    <name type="common">Sweet flag</name>
    <dbReference type="NCBI Taxonomy" id="4465"/>
    <lineage>
        <taxon>Eukaryota</taxon>
        <taxon>Viridiplantae</taxon>
        <taxon>Streptophyta</taxon>
        <taxon>Embryophyta</taxon>
        <taxon>Tracheophyta</taxon>
        <taxon>Spermatophyta</taxon>
        <taxon>Magnoliopsida</taxon>
        <taxon>Liliopsida</taxon>
        <taxon>Acoraceae</taxon>
        <taxon>Acorus</taxon>
    </lineage>
</organism>
<dbReference type="EMBL" id="JAUJYO010000007">
    <property type="protein sequence ID" value="KAK1312565.1"/>
    <property type="molecule type" value="Genomic_DNA"/>
</dbReference>
<evidence type="ECO:0000313" key="1">
    <source>
        <dbReference type="EMBL" id="KAK1312565.1"/>
    </source>
</evidence>
<sequence>MKIKKLVPVDPESWRLIDWMEKGDADLVGKVVLGHCAEAVIEEYEAGVGDTDAFGRVEETEEAPGSEEEEACIARVAVEFLLL</sequence>
<keyword evidence="2" id="KW-1185">Reference proteome</keyword>
<evidence type="ECO:0000313" key="2">
    <source>
        <dbReference type="Proteomes" id="UP001180020"/>
    </source>
</evidence>
<protein>
    <submittedName>
        <fullName evidence="1">Uncharacterized protein</fullName>
    </submittedName>
</protein>
<accession>A0AAV9EGH2</accession>
<reference evidence="1" key="2">
    <citation type="submission" date="2023-06" db="EMBL/GenBank/DDBJ databases">
        <authorList>
            <person name="Ma L."/>
            <person name="Liu K.-W."/>
            <person name="Li Z."/>
            <person name="Hsiao Y.-Y."/>
            <person name="Qi Y."/>
            <person name="Fu T."/>
            <person name="Tang G."/>
            <person name="Zhang D."/>
            <person name="Sun W.-H."/>
            <person name="Liu D.-K."/>
            <person name="Li Y."/>
            <person name="Chen G.-Z."/>
            <person name="Liu X.-D."/>
            <person name="Liao X.-Y."/>
            <person name="Jiang Y.-T."/>
            <person name="Yu X."/>
            <person name="Hao Y."/>
            <person name="Huang J."/>
            <person name="Zhao X.-W."/>
            <person name="Ke S."/>
            <person name="Chen Y.-Y."/>
            <person name="Wu W.-L."/>
            <person name="Hsu J.-L."/>
            <person name="Lin Y.-F."/>
            <person name="Huang M.-D."/>
            <person name="Li C.-Y."/>
            <person name="Huang L."/>
            <person name="Wang Z.-W."/>
            <person name="Zhao X."/>
            <person name="Zhong W.-Y."/>
            <person name="Peng D.-H."/>
            <person name="Ahmad S."/>
            <person name="Lan S."/>
            <person name="Zhang J.-S."/>
            <person name="Tsai W.-C."/>
            <person name="Van De Peer Y."/>
            <person name="Liu Z.-J."/>
        </authorList>
    </citation>
    <scope>NUCLEOTIDE SEQUENCE</scope>
    <source>
        <strain evidence="1">CP</strain>
        <tissue evidence="1">Leaves</tissue>
    </source>
</reference>
<reference evidence="1" key="1">
    <citation type="journal article" date="2023" name="Nat. Commun.">
        <title>Diploid and tetraploid genomes of Acorus and the evolution of monocots.</title>
        <authorList>
            <person name="Ma L."/>
            <person name="Liu K.W."/>
            <person name="Li Z."/>
            <person name="Hsiao Y.Y."/>
            <person name="Qi Y."/>
            <person name="Fu T."/>
            <person name="Tang G.D."/>
            <person name="Zhang D."/>
            <person name="Sun W.H."/>
            <person name="Liu D.K."/>
            <person name="Li Y."/>
            <person name="Chen G.Z."/>
            <person name="Liu X.D."/>
            <person name="Liao X.Y."/>
            <person name="Jiang Y.T."/>
            <person name="Yu X."/>
            <person name="Hao Y."/>
            <person name="Huang J."/>
            <person name="Zhao X.W."/>
            <person name="Ke S."/>
            <person name="Chen Y.Y."/>
            <person name="Wu W.L."/>
            <person name="Hsu J.L."/>
            <person name="Lin Y.F."/>
            <person name="Huang M.D."/>
            <person name="Li C.Y."/>
            <person name="Huang L."/>
            <person name="Wang Z.W."/>
            <person name="Zhao X."/>
            <person name="Zhong W.Y."/>
            <person name="Peng D.H."/>
            <person name="Ahmad S."/>
            <person name="Lan S."/>
            <person name="Zhang J.S."/>
            <person name="Tsai W.C."/>
            <person name="Van de Peer Y."/>
            <person name="Liu Z.J."/>
        </authorList>
    </citation>
    <scope>NUCLEOTIDE SEQUENCE</scope>
    <source>
        <strain evidence="1">CP</strain>
    </source>
</reference>
<comment type="caution">
    <text evidence="1">The sequence shown here is derived from an EMBL/GenBank/DDBJ whole genome shotgun (WGS) entry which is preliminary data.</text>
</comment>